<protein>
    <submittedName>
        <fullName evidence="8">Unspecific monooxygenase</fullName>
    </submittedName>
</protein>
<evidence type="ECO:0000256" key="2">
    <source>
        <dbReference type="ARBA" id="ARBA00022617"/>
    </source>
</evidence>
<keyword evidence="9" id="KW-1185">Reference proteome</keyword>
<evidence type="ECO:0000256" key="4">
    <source>
        <dbReference type="ARBA" id="ARBA00023002"/>
    </source>
</evidence>
<dbReference type="PANTHER" id="PTHR46696:SF1">
    <property type="entry name" value="CYTOCHROME P450 YJIB-RELATED"/>
    <property type="match status" value="1"/>
</dbReference>
<evidence type="ECO:0000313" key="9">
    <source>
        <dbReference type="Proteomes" id="UP000248326"/>
    </source>
</evidence>
<dbReference type="GO" id="GO:0020037">
    <property type="term" value="F:heme binding"/>
    <property type="evidence" value="ECO:0007669"/>
    <property type="project" value="InterPro"/>
</dbReference>
<dbReference type="EMBL" id="QJSX01000001">
    <property type="protein sequence ID" value="PYE56572.1"/>
    <property type="molecule type" value="Genomic_DNA"/>
</dbReference>
<dbReference type="OrthoDB" id="9801155at2"/>
<keyword evidence="2 7" id="KW-0349">Heme</keyword>
<keyword evidence="4 7" id="KW-0560">Oxidoreductase</keyword>
<evidence type="ECO:0000256" key="6">
    <source>
        <dbReference type="ARBA" id="ARBA00023033"/>
    </source>
</evidence>
<evidence type="ECO:0000313" key="8">
    <source>
        <dbReference type="EMBL" id="PYE56572.1"/>
    </source>
</evidence>
<proteinExistence type="inferred from homology"/>
<dbReference type="SUPFAM" id="SSF48264">
    <property type="entry name" value="Cytochrome P450"/>
    <property type="match status" value="1"/>
</dbReference>
<dbReference type="Gene3D" id="1.10.630.10">
    <property type="entry name" value="Cytochrome P450"/>
    <property type="match status" value="1"/>
</dbReference>
<dbReference type="InterPro" id="IPR017972">
    <property type="entry name" value="Cyt_P450_CS"/>
</dbReference>
<dbReference type="CDD" id="cd20625">
    <property type="entry name" value="CYP164-like"/>
    <property type="match status" value="1"/>
</dbReference>
<keyword evidence="5 7" id="KW-0408">Iron</keyword>
<organism evidence="8 9">
    <name type="scientific">Deinococcus yavapaiensis KR-236</name>
    <dbReference type="NCBI Taxonomy" id="694435"/>
    <lineage>
        <taxon>Bacteria</taxon>
        <taxon>Thermotogati</taxon>
        <taxon>Deinococcota</taxon>
        <taxon>Deinococci</taxon>
        <taxon>Deinococcales</taxon>
        <taxon>Deinococcaceae</taxon>
        <taxon>Deinococcus</taxon>
    </lineage>
</organism>
<evidence type="ECO:0000256" key="1">
    <source>
        <dbReference type="ARBA" id="ARBA00010617"/>
    </source>
</evidence>
<evidence type="ECO:0000256" key="7">
    <source>
        <dbReference type="RuleBase" id="RU000461"/>
    </source>
</evidence>
<dbReference type="PRINTS" id="PR00359">
    <property type="entry name" value="BP450"/>
</dbReference>
<keyword evidence="3 7" id="KW-0479">Metal-binding</keyword>
<dbReference type="GO" id="GO:0016705">
    <property type="term" value="F:oxidoreductase activity, acting on paired donors, with incorporation or reduction of molecular oxygen"/>
    <property type="evidence" value="ECO:0007669"/>
    <property type="project" value="InterPro"/>
</dbReference>
<dbReference type="InterPro" id="IPR002397">
    <property type="entry name" value="Cyt_P450_B"/>
</dbReference>
<dbReference type="InterPro" id="IPR036396">
    <property type="entry name" value="Cyt_P450_sf"/>
</dbReference>
<dbReference type="Proteomes" id="UP000248326">
    <property type="component" value="Unassembled WGS sequence"/>
</dbReference>
<dbReference type="PROSITE" id="PS00086">
    <property type="entry name" value="CYTOCHROME_P450"/>
    <property type="match status" value="1"/>
</dbReference>
<keyword evidence="6 7" id="KW-0503">Monooxygenase</keyword>
<dbReference type="GO" id="GO:0005506">
    <property type="term" value="F:iron ion binding"/>
    <property type="evidence" value="ECO:0007669"/>
    <property type="project" value="InterPro"/>
</dbReference>
<comment type="caution">
    <text evidence="8">The sequence shown here is derived from an EMBL/GenBank/DDBJ whole genome shotgun (WGS) entry which is preliminary data.</text>
</comment>
<dbReference type="FunFam" id="1.10.630.10:FF:000018">
    <property type="entry name" value="Cytochrome P450 monooxygenase"/>
    <property type="match status" value="1"/>
</dbReference>
<accession>A0A318SNT5</accession>
<reference evidence="8 9" key="1">
    <citation type="submission" date="2018-06" db="EMBL/GenBank/DDBJ databases">
        <title>Genomic Encyclopedia of Type Strains, Phase IV (KMG-IV): sequencing the most valuable type-strain genomes for metagenomic binning, comparative biology and taxonomic classification.</title>
        <authorList>
            <person name="Goeker M."/>
        </authorList>
    </citation>
    <scope>NUCLEOTIDE SEQUENCE [LARGE SCALE GENOMIC DNA]</scope>
    <source>
        <strain evidence="8 9">DSM 18048</strain>
    </source>
</reference>
<name>A0A318SNT5_9DEIO</name>
<dbReference type="Pfam" id="PF00067">
    <property type="entry name" value="p450"/>
    <property type="match status" value="1"/>
</dbReference>
<evidence type="ECO:0000256" key="5">
    <source>
        <dbReference type="ARBA" id="ARBA00023004"/>
    </source>
</evidence>
<evidence type="ECO:0000256" key="3">
    <source>
        <dbReference type="ARBA" id="ARBA00022723"/>
    </source>
</evidence>
<gene>
    <name evidence="8" type="ORF">DES52_101377</name>
</gene>
<dbReference type="AlphaFoldDB" id="A0A318SNT5"/>
<dbReference type="InterPro" id="IPR001128">
    <property type="entry name" value="Cyt_P450"/>
</dbReference>
<sequence>MAAPAVPELAFDLNDSAFIRDPYPVLARLREETPIFHEPRWNKVFFARYDDISAILRDRRFGRSITHVLSRDELGWPPPDPRQADFDHFQDNHLLDAEPPKHTRLRGLVAKAFTPRRVEALRGRVTAIVERQLRDLAGVGTFDLVTRYAEELPVTVIAELLGFPHDLRHKLRPWSADIVKLYELGYSPDDQKRANDAVLEFSAALKDLVAYRKTHPGDDLVTALAEVEEAGDKLTTDELVGTCILLLNAGHEASVNGTTAGVRNLLLGRSAWRQLADDAHANPARPSAIFESATEELLRYDTPLPMFERWVLEDVEVGGVTLRRGQEVALLYASGNRDARKFTNPDTLDLTRSEGPHLTFGLGVHYCLGAPLARLEMSVALHALARAFPELRLADEEAPPAYGKGFVIRGLTRLDVVES</sequence>
<comment type="similarity">
    <text evidence="1 7">Belongs to the cytochrome P450 family.</text>
</comment>
<dbReference type="GO" id="GO:0004497">
    <property type="term" value="F:monooxygenase activity"/>
    <property type="evidence" value="ECO:0007669"/>
    <property type="project" value="UniProtKB-KW"/>
</dbReference>
<dbReference type="PANTHER" id="PTHR46696">
    <property type="entry name" value="P450, PUTATIVE (EUROFUNG)-RELATED"/>
    <property type="match status" value="1"/>
</dbReference>